<accession>A0ACC1JX19</accession>
<dbReference type="EMBL" id="JANBUJ010001056">
    <property type="protein sequence ID" value="KAJ2768912.1"/>
    <property type="molecule type" value="Genomic_DNA"/>
</dbReference>
<sequence length="180" mass="20030">MAVAYTFFAESDTNEVCVFRGDHDKPPAAWEGRFPDYKTVFGGRSIELRQYEASVDREFITGKFGGLLRRSAIVSGNGVHATIRRCSLFNDAWQFVHNGNTYKWQVTRLGKAWSLQDDAGHEVATFQRRSFWAGKRGVLRIAGNYDRSLGALVILTCEIVNRTVDSSEQAAAAVSVADSD</sequence>
<reference evidence="1" key="1">
    <citation type="submission" date="2022-07" db="EMBL/GenBank/DDBJ databases">
        <title>Phylogenomic reconstructions and comparative analyses of Kickxellomycotina fungi.</title>
        <authorList>
            <person name="Reynolds N.K."/>
            <person name="Stajich J.E."/>
            <person name="Barry K."/>
            <person name="Grigoriev I.V."/>
            <person name="Crous P."/>
            <person name="Smith M.E."/>
        </authorList>
    </citation>
    <scope>NUCLEOTIDE SEQUENCE</scope>
    <source>
        <strain evidence="1">CBS 109366</strain>
    </source>
</reference>
<proteinExistence type="predicted"/>
<protein>
    <submittedName>
        <fullName evidence="1">Uncharacterized protein</fullName>
    </submittedName>
</protein>
<evidence type="ECO:0000313" key="1">
    <source>
        <dbReference type="EMBL" id="KAJ2768912.1"/>
    </source>
</evidence>
<comment type="caution">
    <text evidence="1">The sequence shown here is derived from an EMBL/GenBank/DDBJ whole genome shotgun (WGS) entry which is preliminary data.</text>
</comment>
<dbReference type="Proteomes" id="UP001140234">
    <property type="component" value="Unassembled WGS sequence"/>
</dbReference>
<organism evidence="1 2">
    <name type="scientific">Coemansia nantahalensis</name>
    <dbReference type="NCBI Taxonomy" id="2789366"/>
    <lineage>
        <taxon>Eukaryota</taxon>
        <taxon>Fungi</taxon>
        <taxon>Fungi incertae sedis</taxon>
        <taxon>Zoopagomycota</taxon>
        <taxon>Kickxellomycotina</taxon>
        <taxon>Kickxellomycetes</taxon>
        <taxon>Kickxellales</taxon>
        <taxon>Kickxellaceae</taxon>
        <taxon>Coemansia</taxon>
    </lineage>
</organism>
<keyword evidence="2" id="KW-1185">Reference proteome</keyword>
<gene>
    <name evidence="1" type="ORF">IWQ57_003333</name>
</gene>
<name>A0ACC1JX19_9FUNG</name>
<evidence type="ECO:0000313" key="2">
    <source>
        <dbReference type="Proteomes" id="UP001140234"/>
    </source>
</evidence>